<evidence type="ECO:0008006" key="3">
    <source>
        <dbReference type="Google" id="ProtNLM"/>
    </source>
</evidence>
<dbReference type="Proteomes" id="UP000002307">
    <property type="component" value="Chromosome"/>
</dbReference>
<dbReference type="HOGENOM" id="CLU_2217165_0_0_2"/>
<sequence length="113" mass="13282">MIFRHPIVVKYLLSKPKYFATIRLWDYKEGEIVKLRLILNHRVVAEGKAKIIKVHDYSLDILQKYLQYSGFEKVEEWVSAARELRVSSNRSKVVFGELLELYDKLPSLTKVGK</sequence>
<protein>
    <recommendedName>
        <fullName evidence="3">ASCH domain-containing protein</fullName>
    </recommendedName>
</protein>
<gene>
    <name evidence="1" type="ordered locus">M1627_1519</name>
</gene>
<accession>C3N5X6</accession>
<reference evidence="1 2" key="1">
    <citation type="journal article" date="2009" name="Proc. Natl. Acad. Sci. U.S.A.">
        <title>Biogeography of the Sulfolobus islandicus pan-genome.</title>
        <authorList>
            <person name="Reno M.L."/>
            <person name="Held N.L."/>
            <person name="Fields C.J."/>
            <person name="Burke P.V."/>
            <person name="Whitaker R.J."/>
        </authorList>
    </citation>
    <scope>NUCLEOTIDE SEQUENCE [LARGE SCALE GENOMIC DNA]</scope>
    <source>
        <strain evidence="1 2">M.16.27</strain>
    </source>
</reference>
<dbReference type="RefSeq" id="WP_012718842.1">
    <property type="nucleotide sequence ID" value="NC_012632.1"/>
</dbReference>
<evidence type="ECO:0000313" key="1">
    <source>
        <dbReference type="EMBL" id="ACP55401.1"/>
    </source>
</evidence>
<dbReference type="KEGG" id="sim:M1627_1519"/>
<name>C3N5X6_SACI3</name>
<dbReference type="EMBL" id="CP001401">
    <property type="protein sequence ID" value="ACP55401.1"/>
    <property type="molecule type" value="Genomic_DNA"/>
</dbReference>
<evidence type="ECO:0000313" key="2">
    <source>
        <dbReference type="Proteomes" id="UP000002307"/>
    </source>
</evidence>
<proteinExistence type="predicted"/>
<dbReference type="AlphaFoldDB" id="C3N5X6"/>
<dbReference type="GeneID" id="84058824"/>
<organism evidence="1 2">
    <name type="scientific">Saccharolobus islandicus (strain M.16.27)</name>
    <name type="common">Sulfolobus islandicus</name>
    <dbReference type="NCBI Taxonomy" id="427318"/>
    <lineage>
        <taxon>Archaea</taxon>
        <taxon>Thermoproteota</taxon>
        <taxon>Thermoprotei</taxon>
        <taxon>Sulfolobales</taxon>
        <taxon>Sulfolobaceae</taxon>
        <taxon>Saccharolobus</taxon>
    </lineage>
</organism>